<evidence type="ECO:0000256" key="2">
    <source>
        <dbReference type="ARBA" id="ARBA00008661"/>
    </source>
</evidence>
<evidence type="ECO:0000256" key="5">
    <source>
        <dbReference type="ARBA" id="ARBA00022692"/>
    </source>
</evidence>
<evidence type="ECO:0000256" key="9">
    <source>
        <dbReference type="ARBA" id="ARBA00023136"/>
    </source>
</evidence>
<keyword evidence="3" id="KW-0328">Glycosyltransferase</keyword>
<dbReference type="Proteomes" id="UP001158576">
    <property type="component" value="Chromosome 2"/>
</dbReference>
<evidence type="ECO:0000313" key="12">
    <source>
        <dbReference type="Proteomes" id="UP001158576"/>
    </source>
</evidence>
<evidence type="ECO:0000256" key="4">
    <source>
        <dbReference type="ARBA" id="ARBA00022679"/>
    </source>
</evidence>
<dbReference type="PANTHER" id="PTHR11214">
    <property type="entry name" value="BETA-1,3-N-ACETYLGLUCOSAMINYLTRANSFERASE"/>
    <property type="match status" value="1"/>
</dbReference>
<keyword evidence="4" id="KW-0808">Transferase</keyword>
<name>A0ABN7SX52_OIKDI</name>
<keyword evidence="8" id="KW-0333">Golgi apparatus</keyword>
<gene>
    <name evidence="11" type="ORF">OKIOD_LOCUS12994</name>
</gene>
<comment type="similarity">
    <text evidence="2">Belongs to the glycosyltransferase 31 family.</text>
</comment>
<dbReference type="Pfam" id="PF01762">
    <property type="entry name" value="Galactosyl_T"/>
    <property type="match status" value="1"/>
</dbReference>
<keyword evidence="6" id="KW-0735">Signal-anchor</keyword>
<evidence type="ECO:0000256" key="10">
    <source>
        <dbReference type="SAM" id="MobiDB-lite"/>
    </source>
</evidence>
<feature type="compositionally biased region" description="Polar residues" evidence="10">
    <location>
        <begin position="14"/>
        <end position="28"/>
    </location>
</feature>
<dbReference type="PANTHER" id="PTHR11214:SF391">
    <property type="entry name" value="BETA-1,3-GALACTOSYLTRANSFERASE BRE-2-RELATED"/>
    <property type="match status" value="1"/>
</dbReference>
<keyword evidence="12" id="KW-1185">Reference proteome</keyword>
<keyword evidence="5" id="KW-0812">Transmembrane</keyword>
<dbReference type="InterPro" id="IPR002659">
    <property type="entry name" value="Glyco_trans_31"/>
</dbReference>
<feature type="region of interest" description="Disordered" evidence="10">
    <location>
        <begin position="1"/>
        <end position="63"/>
    </location>
</feature>
<proteinExistence type="inferred from homology"/>
<evidence type="ECO:0000256" key="7">
    <source>
        <dbReference type="ARBA" id="ARBA00022989"/>
    </source>
</evidence>
<accession>A0ABN7SX52</accession>
<evidence type="ECO:0000256" key="6">
    <source>
        <dbReference type="ARBA" id="ARBA00022968"/>
    </source>
</evidence>
<comment type="subcellular location">
    <subcellularLocation>
        <location evidence="1">Golgi apparatus membrane</location>
        <topology evidence="1">Single-pass type II membrane protein</topology>
    </subcellularLocation>
</comment>
<keyword evidence="7" id="KW-1133">Transmembrane helix</keyword>
<sequence>MPESERNGIYGINRTVTEPTAPTPSSLNDEPPAYDDLFDYKKQDTEQESIESTSIEESSVEDQETNFGVIQDGQDGSGQDCTGCDASTGYTDDGTGVCICDASIGFASVAGGGACECDPLQGYVSDNAGGCECDPSGNFDGTKSPPDKCECDASSGFVDGNPSGAPNCVETKDCSDPGVDTSDNPCINCLTDDGFIDNAGICECNVDLGFTLDLNTNPPSCVCDPNGNFDPSVAFDGSTRCTCNEGDGYSDAASDPAAPDCQIDCTLDVFDGAIDDGSNSGVCICDVNKGYTGSDPKACSCNSILHMVDADSSVISDRCACDVANNFEDIETDPNPPDCRCKTFSDTAAADSNLFLINYAGDGCFHCYSDKDADGNPDLIGDTVASYGTSCTCADGYHLSDNNECFRCTADLTTDSGWRGITRITRDTSCGLDDTGAGTTCAVDTNADQPNSGPCLPDNVLNAACENGYCKCDTDYYANEARDFCVHCPAPGRWDPNNFHCGDKEYWYGDDVRGWCNRCEVQREHAQANLTSFHFIDDTQQPKCTCLCNTANKYWYNVERHNCFLASDFFCPKCADSTTLGQLPNDPEGVSFDCWNMNTVSTSQWNIDSDKYFCNPSEGGVCRTRTYAYELKDRNSEVVGIIRDCGDDSVTIDDVFSGFITQTYHIFKNDDALETRKTEGQTIPIREIFTPPMESTSLARSEAVPVTYNSSLDMYPNEIVHPVINIIKCYECSAMTEDNKDKCIKPNSNTPYAYCEKNSCQAVIRSYKLDGKKFYFAKRGCTDRPEDGISPNAVSTNPADFDEKDSFPEQMVTNVDTIVQRSISDLGNNFQSYKMDAAIPFECIFCDGEASVTLTTNTKFQFGVHLDNTNLGLCWNIETGQTYNGVSCDSQCFTKATMFSHGNKTHVTYTMSAERGCRESSSTYLAEQKELSKFHNVKSNVYACDFSDGQKCNDENLDDKLLDFEEMSLLKCKICDTKLFNTDKDHPCIQNASSLPDTTCPDATYRSCGVNTTAAYSGADARYETNRFCSRDLPKNRMTKIPHPDYTGATLTSYHCNTNGCNTFAGEIIPDGTPALTTTTTTTTSTSSEQKISIDLLILGLIYLFAHNSLTRPNPVDFISAERILPESYQIMKPPPNFFKLDEKDFNIPPAILAHPQKPCEINELPIFIKSAINNKRLRSFNRQIRDEYQKLLPDQKLKIYFVFGKKDSGMEVLYQELEEFDDLIIADFDDIYNNLPLKTFAAHNFLNSEYFDACNIQWTIFHDDDSVVDYENLIKNTFKRESSDTAKFRCLFCDIKPGQPVRSGKYGVNAFNFPMGYIFPPFCNGPAASFTKKASADIFEIAKTHRNGQKTLKIIFLIYF</sequence>
<keyword evidence="9" id="KW-0472">Membrane</keyword>
<evidence type="ECO:0000256" key="1">
    <source>
        <dbReference type="ARBA" id="ARBA00004323"/>
    </source>
</evidence>
<protein>
    <submittedName>
        <fullName evidence="11">Oidioi.mRNA.OKI2018_I69.chr2.g4229.t1.cds</fullName>
    </submittedName>
</protein>
<reference evidence="11 12" key="1">
    <citation type="submission" date="2021-04" db="EMBL/GenBank/DDBJ databases">
        <authorList>
            <person name="Bliznina A."/>
        </authorList>
    </citation>
    <scope>NUCLEOTIDE SEQUENCE [LARGE SCALE GENOMIC DNA]</scope>
</reference>
<evidence type="ECO:0000256" key="3">
    <source>
        <dbReference type="ARBA" id="ARBA00022676"/>
    </source>
</evidence>
<evidence type="ECO:0000313" key="11">
    <source>
        <dbReference type="EMBL" id="CAG5109730.1"/>
    </source>
</evidence>
<dbReference type="EMBL" id="OU015567">
    <property type="protein sequence ID" value="CAG5109730.1"/>
    <property type="molecule type" value="Genomic_DNA"/>
</dbReference>
<evidence type="ECO:0000256" key="8">
    <source>
        <dbReference type="ARBA" id="ARBA00023034"/>
    </source>
</evidence>
<organism evidence="11 12">
    <name type="scientific">Oikopleura dioica</name>
    <name type="common">Tunicate</name>
    <dbReference type="NCBI Taxonomy" id="34765"/>
    <lineage>
        <taxon>Eukaryota</taxon>
        <taxon>Metazoa</taxon>
        <taxon>Chordata</taxon>
        <taxon>Tunicata</taxon>
        <taxon>Appendicularia</taxon>
        <taxon>Copelata</taxon>
        <taxon>Oikopleuridae</taxon>
        <taxon>Oikopleura</taxon>
    </lineage>
</organism>